<organism evidence="1 2">
    <name type="scientific">Roseateles aquatilis</name>
    <dbReference type="NCBI Taxonomy" id="431061"/>
    <lineage>
        <taxon>Bacteria</taxon>
        <taxon>Pseudomonadati</taxon>
        <taxon>Pseudomonadota</taxon>
        <taxon>Betaproteobacteria</taxon>
        <taxon>Burkholderiales</taxon>
        <taxon>Sphaerotilaceae</taxon>
        <taxon>Roseateles</taxon>
    </lineage>
</organism>
<comment type="caution">
    <text evidence="1">The sequence shown here is derived from an EMBL/GenBank/DDBJ whole genome shotgun (WGS) entry which is preliminary data.</text>
</comment>
<evidence type="ECO:0008006" key="3">
    <source>
        <dbReference type="Google" id="ProtNLM"/>
    </source>
</evidence>
<evidence type="ECO:0000313" key="2">
    <source>
        <dbReference type="Proteomes" id="UP000197468"/>
    </source>
</evidence>
<dbReference type="Pfam" id="PF11004">
    <property type="entry name" value="Kdo_hydroxy"/>
    <property type="match status" value="1"/>
</dbReference>
<gene>
    <name evidence="1" type="ORF">CDN99_04375</name>
</gene>
<proteinExistence type="predicted"/>
<sequence>MTVSWIANRFYERSSLAFPSIHVPFTSPIRTANVVTDNVSPVTATSFSSSSPPRTEPASSPVLSDIVALPVDSWAGPLPDAVQDKATACLEGGHVLFMPALPFMLTGQERELLRPDLGGGGKNISYDPRNQRLRGCEADEATLALLQDVMARYAQHSLELLHRLLPHYRDGLRQARTSYRTAEIAGRQTSWRKDDTRLHVDSFPSSPTGGERILRVFSNVNPSGAGRLWRVGQPFDAVAERFLARVGRPFAGKHRLMQALHITKSLRSDYDHYMLGLHDGMKADLPYQASMTDGLFEFPAGSTWIVYTDQVSHAALKGQYVFEQTFHLPVESMARPAESPLRTLERLVARPLVG</sequence>
<keyword evidence="2" id="KW-1185">Reference proteome</keyword>
<name>A0A246JM30_9BURK</name>
<dbReference type="Proteomes" id="UP000197468">
    <property type="component" value="Unassembled WGS sequence"/>
</dbReference>
<reference evidence="1 2" key="1">
    <citation type="journal article" date="2008" name="Int. J. Syst. Evol. Microbiol.">
        <title>Description of Roseateles aquatilis sp. nov. and Roseateles terrae sp. nov., in the class Betaproteobacteria, and emended description of the genus Roseateles.</title>
        <authorList>
            <person name="Gomila M."/>
            <person name="Bowien B."/>
            <person name="Falsen E."/>
            <person name="Moore E.R."/>
            <person name="Lalucat J."/>
        </authorList>
    </citation>
    <scope>NUCLEOTIDE SEQUENCE [LARGE SCALE GENOMIC DNA]</scope>
    <source>
        <strain evidence="1 2">CCUG 48205</strain>
    </source>
</reference>
<evidence type="ECO:0000313" key="1">
    <source>
        <dbReference type="EMBL" id="OWQ93696.1"/>
    </source>
</evidence>
<protein>
    <recommendedName>
        <fullName evidence="3">3-deoxy-D-manno-oct-2-ulosonic acid (Kdo) hydroxylase</fullName>
    </recommendedName>
</protein>
<dbReference type="AlphaFoldDB" id="A0A246JM30"/>
<dbReference type="EMBL" id="NIOF01000001">
    <property type="protein sequence ID" value="OWQ93696.1"/>
    <property type="molecule type" value="Genomic_DNA"/>
</dbReference>
<dbReference type="OrthoDB" id="21302at2"/>
<dbReference type="InterPro" id="IPR021266">
    <property type="entry name" value="Kdo_hydroxlase"/>
</dbReference>
<accession>A0A246JM30</accession>